<dbReference type="AlphaFoldDB" id="A0A7C0Y7X1"/>
<gene>
    <name evidence="6" type="primary">rph</name>
    <name evidence="9" type="ORF">ENG63_00315</name>
</gene>
<evidence type="ECO:0000256" key="3">
    <source>
        <dbReference type="ARBA" id="ARBA00022555"/>
    </source>
</evidence>
<proteinExistence type="inferred from homology"/>
<keyword evidence="4 6" id="KW-0819">tRNA processing</keyword>
<dbReference type="GO" id="GO:0016075">
    <property type="term" value="P:rRNA catabolic process"/>
    <property type="evidence" value="ECO:0007669"/>
    <property type="project" value="UniProtKB-UniRule"/>
</dbReference>
<dbReference type="EC" id="2.7.7.56" evidence="6"/>
<dbReference type="GO" id="GO:0008033">
    <property type="term" value="P:tRNA processing"/>
    <property type="evidence" value="ECO:0007669"/>
    <property type="project" value="UniProtKB-UniRule"/>
</dbReference>
<keyword evidence="2 6" id="KW-0698">rRNA processing</keyword>
<evidence type="ECO:0000256" key="6">
    <source>
        <dbReference type="HAMAP-Rule" id="MF_00564"/>
    </source>
</evidence>
<keyword evidence="6 9" id="KW-0808">Transferase</keyword>
<dbReference type="Proteomes" id="UP000886289">
    <property type="component" value="Unassembled WGS sequence"/>
</dbReference>
<evidence type="ECO:0000259" key="8">
    <source>
        <dbReference type="Pfam" id="PF03725"/>
    </source>
</evidence>
<feature type="domain" description="Exoribonuclease phosphorolytic" evidence="7">
    <location>
        <begin position="10"/>
        <end position="139"/>
    </location>
</feature>
<dbReference type="EMBL" id="DRBS01000013">
    <property type="protein sequence ID" value="HDD43291.1"/>
    <property type="molecule type" value="Genomic_DNA"/>
</dbReference>
<dbReference type="FunFam" id="3.30.230.70:FF:000003">
    <property type="entry name" value="Ribonuclease PH"/>
    <property type="match status" value="1"/>
</dbReference>
<evidence type="ECO:0000256" key="5">
    <source>
        <dbReference type="ARBA" id="ARBA00022884"/>
    </source>
</evidence>
<dbReference type="InterPro" id="IPR002381">
    <property type="entry name" value="RNase_PH_bac-type"/>
</dbReference>
<dbReference type="InterPro" id="IPR015847">
    <property type="entry name" value="ExoRNase_PH_dom2"/>
</dbReference>
<dbReference type="PANTHER" id="PTHR11953">
    <property type="entry name" value="EXOSOME COMPLEX COMPONENT"/>
    <property type="match status" value="1"/>
</dbReference>
<evidence type="ECO:0000256" key="4">
    <source>
        <dbReference type="ARBA" id="ARBA00022694"/>
    </source>
</evidence>
<name>A0A7C0Y7X1_DESA2</name>
<feature type="domain" description="Exoribonuclease phosphorolytic" evidence="8">
    <location>
        <begin position="156"/>
        <end position="223"/>
    </location>
</feature>
<organism evidence="9">
    <name type="scientific">Desulfofervidus auxilii</name>
    <dbReference type="NCBI Taxonomy" id="1621989"/>
    <lineage>
        <taxon>Bacteria</taxon>
        <taxon>Pseudomonadati</taxon>
        <taxon>Thermodesulfobacteriota</taxon>
        <taxon>Candidatus Desulfofervidia</taxon>
        <taxon>Candidatus Desulfofervidales</taxon>
        <taxon>Candidatus Desulfofervidaceae</taxon>
        <taxon>Candidatus Desulfofervidus</taxon>
    </lineage>
</organism>
<keyword evidence="3 6" id="KW-0820">tRNA-binding</keyword>
<keyword evidence="6 9" id="KW-0548">Nucleotidyltransferase</keyword>
<evidence type="ECO:0000256" key="2">
    <source>
        <dbReference type="ARBA" id="ARBA00022552"/>
    </source>
</evidence>
<dbReference type="SUPFAM" id="SSF55666">
    <property type="entry name" value="Ribonuclease PH domain 2-like"/>
    <property type="match status" value="1"/>
</dbReference>
<feature type="binding site" evidence="6">
    <location>
        <begin position="123"/>
        <end position="125"/>
    </location>
    <ligand>
        <name>phosphate</name>
        <dbReference type="ChEBI" id="CHEBI:43474"/>
        <note>substrate</note>
    </ligand>
</feature>
<evidence type="ECO:0000259" key="7">
    <source>
        <dbReference type="Pfam" id="PF01138"/>
    </source>
</evidence>
<dbReference type="GO" id="GO:0000049">
    <property type="term" value="F:tRNA binding"/>
    <property type="evidence" value="ECO:0007669"/>
    <property type="project" value="UniProtKB-UniRule"/>
</dbReference>
<dbReference type="NCBIfam" id="TIGR01966">
    <property type="entry name" value="RNasePH"/>
    <property type="match status" value="1"/>
</dbReference>
<dbReference type="PANTHER" id="PTHR11953:SF0">
    <property type="entry name" value="EXOSOME COMPLEX COMPONENT RRP41"/>
    <property type="match status" value="1"/>
</dbReference>
<dbReference type="InterPro" id="IPR020568">
    <property type="entry name" value="Ribosomal_Su5_D2-typ_SF"/>
</dbReference>
<comment type="caution">
    <text evidence="9">The sequence shown here is derived from an EMBL/GenBank/DDBJ whole genome shotgun (WGS) entry which is preliminary data.</text>
</comment>
<protein>
    <recommendedName>
        <fullName evidence="6">Ribonuclease PH</fullName>
        <shortName evidence="6">RNase PH</shortName>
        <ecNumber evidence="6">2.7.7.56</ecNumber>
    </recommendedName>
    <alternativeName>
        <fullName evidence="6">tRNA nucleotidyltransferase</fullName>
    </alternativeName>
</protein>
<evidence type="ECO:0000313" key="9">
    <source>
        <dbReference type="EMBL" id="HDD43291.1"/>
    </source>
</evidence>
<dbReference type="InterPro" id="IPR001247">
    <property type="entry name" value="ExoRNase_PH_dom1"/>
</dbReference>
<reference evidence="9" key="1">
    <citation type="journal article" date="2020" name="mSystems">
        <title>Genome- and Community-Level Interaction Insights into Carbon Utilization and Element Cycling Functions of Hydrothermarchaeota in Hydrothermal Sediment.</title>
        <authorList>
            <person name="Zhou Z."/>
            <person name="Liu Y."/>
            <person name="Xu W."/>
            <person name="Pan J."/>
            <person name="Luo Z.H."/>
            <person name="Li M."/>
        </authorList>
    </citation>
    <scope>NUCLEOTIDE SEQUENCE [LARGE SCALE GENOMIC DNA]</scope>
    <source>
        <strain evidence="9">HyVt-233</strain>
    </source>
</reference>
<dbReference type="HAMAP" id="MF_00564">
    <property type="entry name" value="RNase_PH"/>
    <property type="match status" value="1"/>
</dbReference>
<comment type="similarity">
    <text evidence="1 6">Belongs to the RNase PH family.</text>
</comment>
<dbReference type="InterPro" id="IPR018336">
    <property type="entry name" value="RNase_PH_CS"/>
</dbReference>
<dbReference type="InterPro" id="IPR027408">
    <property type="entry name" value="PNPase/RNase_PH_dom_sf"/>
</dbReference>
<dbReference type="Pfam" id="PF03725">
    <property type="entry name" value="RNase_PH_C"/>
    <property type="match status" value="1"/>
</dbReference>
<dbReference type="Pfam" id="PF01138">
    <property type="entry name" value="RNase_PH"/>
    <property type="match status" value="1"/>
</dbReference>
<dbReference type="SUPFAM" id="SSF54211">
    <property type="entry name" value="Ribosomal protein S5 domain 2-like"/>
    <property type="match status" value="1"/>
</dbReference>
<dbReference type="InterPro" id="IPR036345">
    <property type="entry name" value="ExoRNase_PH_dom2_sf"/>
</dbReference>
<comment type="catalytic activity">
    <reaction evidence="6">
        <text>tRNA(n+1) + phosphate = tRNA(n) + a ribonucleoside 5'-diphosphate</text>
        <dbReference type="Rhea" id="RHEA:10628"/>
        <dbReference type="Rhea" id="RHEA-COMP:17343"/>
        <dbReference type="Rhea" id="RHEA-COMP:17344"/>
        <dbReference type="ChEBI" id="CHEBI:43474"/>
        <dbReference type="ChEBI" id="CHEBI:57930"/>
        <dbReference type="ChEBI" id="CHEBI:173114"/>
        <dbReference type="EC" id="2.7.7.56"/>
    </reaction>
</comment>
<keyword evidence="5" id="KW-0694">RNA-binding</keyword>
<dbReference type="GO" id="GO:0031125">
    <property type="term" value="P:rRNA 3'-end processing"/>
    <property type="evidence" value="ECO:0007669"/>
    <property type="project" value="UniProtKB-ARBA"/>
</dbReference>
<dbReference type="GO" id="GO:0009022">
    <property type="term" value="F:tRNA nucleotidyltransferase activity"/>
    <property type="evidence" value="ECO:0007669"/>
    <property type="project" value="UniProtKB-UniRule"/>
</dbReference>
<sequence>MRKDGRNFNELRPLSIIRPFSRYAEGSVLISLGETKVICTASVEESVPPFLKGSKKGWITAEYSMLPRATHTRTPRPELGRIKGRTFEIQRMIGRSLRAVVDLNVLGERTIWIDCDVIQADGGTRTAAITGAFFTLCDACKWLIENEKIEHFPIKDYLAAISVGVVERQILLDLNYEEDVIAAIDANIVMTGNGDFVEIQATGEQGPFGADIFNELLNLAKKGIFELINWEKEILKDFPYEIGISDKE</sequence>
<dbReference type="GO" id="GO:0000175">
    <property type="term" value="F:3'-5'-RNA exonuclease activity"/>
    <property type="evidence" value="ECO:0007669"/>
    <property type="project" value="UniProtKB-UniRule"/>
</dbReference>
<dbReference type="PROSITE" id="PS01277">
    <property type="entry name" value="RIBONUCLEASE_PH"/>
    <property type="match status" value="1"/>
</dbReference>
<comment type="function">
    <text evidence="6">Phosphorolytic 3'-5' exoribonuclease that plays an important role in tRNA 3'-end maturation. Removes nucleotide residues following the 3'-CCA terminus of tRNAs; can also add nucleotides to the ends of RNA molecules by using nucleoside diphosphates as substrates, but this may not be physiologically important. Probably plays a role in initiation of 16S rRNA degradation (leading to ribosome degradation) during starvation.</text>
</comment>
<dbReference type="CDD" id="cd11362">
    <property type="entry name" value="RNase_PH_bact"/>
    <property type="match status" value="1"/>
</dbReference>
<dbReference type="InterPro" id="IPR050080">
    <property type="entry name" value="RNase_PH"/>
</dbReference>
<comment type="subunit">
    <text evidence="6">Homohexameric ring arranged as a trimer of dimers.</text>
</comment>
<accession>A0A7C0Y7X1</accession>
<dbReference type="Gene3D" id="3.30.230.70">
    <property type="entry name" value="GHMP Kinase, N-terminal domain"/>
    <property type="match status" value="1"/>
</dbReference>
<feature type="binding site" evidence="6">
    <location>
        <position position="85"/>
    </location>
    <ligand>
        <name>phosphate</name>
        <dbReference type="ChEBI" id="CHEBI:43474"/>
        <note>substrate</note>
    </ligand>
</feature>
<evidence type="ECO:0000256" key="1">
    <source>
        <dbReference type="ARBA" id="ARBA00006678"/>
    </source>
</evidence>